<name>A0A9Q2ZQN7_9MICO</name>
<dbReference type="AlphaFoldDB" id="A0A9Q2ZQN7"/>
<dbReference type="RefSeq" id="WP_159557541.1">
    <property type="nucleotide sequence ID" value="NZ_JAHEWX010000016.1"/>
</dbReference>
<evidence type="ECO:0008006" key="3">
    <source>
        <dbReference type="Google" id="ProtNLM"/>
    </source>
</evidence>
<protein>
    <recommendedName>
        <fullName evidence="3">Alpha/beta hydrolase</fullName>
    </recommendedName>
</protein>
<dbReference type="Proteomes" id="UP000709437">
    <property type="component" value="Unassembled WGS sequence"/>
</dbReference>
<gene>
    <name evidence="1" type="ORF">KK103_12665</name>
</gene>
<evidence type="ECO:0000313" key="2">
    <source>
        <dbReference type="Proteomes" id="UP000709437"/>
    </source>
</evidence>
<dbReference type="EMBL" id="JAHEWX010000016">
    <property type="protein sequence ID" value="MBT1542617.1"/>
    <property type="molecule type" value="Genomic_DNA"/>
</dbReference>
<accession>A0A9Q2ZQN7</accession>
<reference evidence="1" key="1">
    <citation type="submission" date="2021-05" db="EMBL/GenBank/DDBJ databases">
        <title>Whole genome sequence of Curtobacterium flaccumfaciens pv. flaccumfaciens strain CFBP 3417.</title>
        <authorList>
            <person name="Osdaghi E."/>
            <person name="Taghouti G."/>
            <person name="Portier P."/>
            <person name="Fazliarab A."/>
            <person name="Taghavi S.M."/>
            <person name="Briand M."/>
            <person name="Le-Saux M."/>
            <person name="Jacques M.-A."/>
        </authorList>
    </citation>
    <scope>NUCLEOTIDE SEQUENCE</scope>
    <source>
        <strain evidence="1">CFBP 3417</strain>
    </source>
</reference>
<sequence length="189" mass="20113">MGNDADRRPLVLVLAGTGYGQQAPLLWWTSEIALAAGCEVIAPRWQVDDAAGADPVGFVEAAVAAALGDRLPDLVVAKSFGCFALPWAIRNDVPGVWLTPVLTHDDVATALAAATDAHDAIGGGADTMWRPDRVSGTAARLQTVDRADHSLQVPGDWRLSQRLQADVFDVVERRITALRPRMAGSRLLA</sequence>
<comment type="caution">
    <text evidence="1">The sequence shown here is derived from an EMBL/GenBank/DDBJ whole genome shotgun (WGS) entry which is preliminary data.</text>
</comment>
<organism evidence="1 2">
    <name type="scientific">Curtobacterium flaccumfaciens pv. flaccumfaciens</name>
    <dbReference type="NCBI Taxonomy" id="138532"/>
    <lineage>
        <taxon>Bacteria</taxon>
        <taxon>Bacillati</taxon>
        <taxon>Actinomycetota</taxon>
        <taxon>Actinomycetes</taxon>
        <taxon>Micrococcales</taxon>
        <taxon>Microbacteriaceae</taxon>
        <taxon>Curtobacterium</taxon>
    </lineage>
</organism>
<evidence type="ECO:0000313" key="1">
    <source>
        <dbReference type="EMBL" id="MBT1542617.1"/>
    </source>
</evidence>
<proteinExistence type="predicted"/>